<dbReference type="Pfam" id="PF03193">
    <property type="entry name" value="RsgA_GTPase"/>
    <property type="match status" value="1"/>
</dbReference>
<evidence type="ECO:0000259" key="13">
    <source>
        <dbReference type="PROSITE" id="PS51721"/>
    </source>
</evidence>
<comment type="function">
    <text evidence="10">One of several proteins that assist in the late maturation steps of the functional core of the 30S ribosomal subunit. Helps release RbfA from mature subunits. May play a role in the assembly of ribosomal proteins into the subunit. Circularly permuted GTPase that catalyzes slow GTP hydrolysis, GTPase activity is stimulated by the 30S ribosomal subunit.</text>
</comment>
<dbReference type="GO" id="GO:0042274">
    <property type="term" value="P:ribosomal small subunit biogenesis"/>
    <property type="evidence" value="ECO:0007669"/>
    <property type="project" value="UniProtKB-UniRule"/>
</dbReference>
<dbReference type="EC" id="3.6.1.-" evidence="10"/>
<dbReference type="Gene3D" id="1.10.40.50">
    <property type="entry name" value="Probable gtpase engc, domain 3"/>
    <property type="match status" value="1"/>
</dbReference>
<keyword evidence="6 10" id="KW-0378">Hydrolase</keyword>
<keyword evidence="5 10" id="KW-0547">Nucleotide-binding</keyword>
<name>A0A7X1NRW1_9MICC</name>
<dbReference type="GO" id="GO:0003924">
    <property type="term" value="F:GTPase activity"/>
    <property type="evidence" value="ECO:0007669"/>
    <property type="project" value="UniProtKB-UniRule"/>
</dbReference>
<dbReference type="PROSITE" id="PS51721">
    <property type="entry name" value="G_CP"/>
    <property type="match status" value="1"/>
</dbReference>
<dbReference type="SUPFAM" id="SSF52540">
    <property type="entry name" value="P-loop containing nucleoside triphosphate hydrolases"/>
    <property type="match status" value="1"/>
</dbReference>
<dbReference type="GO" id="GO:0005525">
    <property type="term" value="F:GTP binding"/>
    <property type="evidence" value="ECO:0007669"/>
    <property type="project" value="UniProtKB-UniRule"/>
</dbReference>
<evidence type="ECO:0000256" key="5">
    <source>
        <dbReference type="ARBA" id="ARBA00022741"/>
    </source>
</evidence>
<dbReference type="HAMAP" id="MF_01820">
    <property type="entry name" value="GTPase_RsgA"/>
    <property type="match status" value="1"/>
</dbReference>
<sequence length="350" mass="38001">MNPLQQYGYTDRVARLFSLHPPTTAAPAASPARVVRADRTRLLLATEQGLLRVRSHEVLVTGDWVAVTGGEDPRIVGVLPRWAVLQRKRAHDPLPEAQLLGANVDLVGVVVPLDRALSVNRLERTLVAARDSGAVPLVVLTKADLSSRFDAVVADTVERARGVEVFTTSAEEGDGLDDLRARVGAGQTLALLGPSGAGKSSLVNALIGRNMQDTGRVRAGDGRGRHTTTARELVPIGDGAVLMDTPGLRGFALWDAEDGLAAVFGEIEDLFASCRFRDCAHDAEPGCAVQLALLSGALGERRWRSYRKMQRELESLHRRQNPPERRSHDRSPKRAVRDAVRGKEHRQGWG</sequence>
<accession>A0A7X1NRW1</accession>
<evidence type="ECO:0000256" key="2">
    <source>
        <dbReference type="ARBA" id="ARBA00022517"/>
    </source>
</evidence>
<comment type="cofactor">
    <cofactor evidence="10">
        <name>Zn(2+)</name>
        <dbReference type="ChEBI" id="CHEBI:29105"/>
    </cofactor>
    <text evidence="10">Binds 1 zinc ion per subunit.</text>
</comment>
<dbReference type="InterPro" id="IPR004881">
    <property type="entry name" value="Ribosome_biogen_GTPase_RsgA"/>
</dbReference>
<dbReference type="CDD" id="cd01854">
    <property type="entry name" value="YjeQ_EngC"/>
    <property type="match status" value="1"/>
</dbReference>
<feature type="binding site" evidence="10">
    <location>
        <position position="279"/>
    </location>
    <ligand>
        <name>Zn(2+)</name>
        <dbReference type="ChEBI" id="CHEBI:29105"/>
    </ligand>
</feature>
<protein>
    <recommendedName>
        <fullName evidence="10">Small ribosomal subunit biogenesis GTPase RsgA</fullName>
        <ecNumber evidence="10">3.6.1.-</ecNumber>
    </recommendedName>
</protein>
<evidence type="ECO:0000256" key="8">
    <source>
        <dbReference type="ARBA" id="ARBA00022884"/>
    </source>
</evidence>
<dbReference type="OrthoDB" id="9809485at2"/>
<evidence type="ECO:0000256" key="6">
    <source>
        <dbReference type="ARBA" id="ARBA00022801"/>
    </source>
</evidence>
<dbReference type="InterPro" id="IPR027417">
    <property type="entry name" value="P-loop_NTPase"/>
</dbReference>
<dbReference type="NCBIfam" id="TIGR00157">
    <property type="entry name" value="ribosome small subunit-dependent GTPase A"/>
    <property type="match status" value="1"/>
</dbReference>
<proteinExistence type="inferred from homology"/>
<evidence type="ECO:0000256" key="1">
    <source>
        <dbReference type="ARBA" id="ARBA00022490"/>
    </source>
</evidence>
<dbReference type="PROSITE" id="PS50936">
    <property type="entry name" value="ENGC_GTPASE"/>
    <property type="match status" value="1"/>
</dbReference>
<keyword evidence="7 10" id="KW-0862">Zinc</keyword>
<dbReference type="Gene3D" id="3.40.50.300">
    <property type="entry name" value="P-loop containing nucleotide triphosphate hydrolases"/>
    <property type="match status" value="1"/>
</dbReference>
<dbReference type="PANTHER" id="PTHR32120:SF10">
    <property type="entry name" value="SMALL RIBOSOMAL SUBUNIT BIOGENESIS GTPASE RSGA"/>
    <property type="match status" value="1"/>
</dbReference>
<reference evidence="15" key="1">
    <citation type="submission" date="2019-07" db="EMBL/GenBank/DDBJ databases">
        <title>Arthrobacter KR32 sp. nov., isolated from mountain cheese made of cows milk.</title>
        <authorList>
            <person name="Flegler A."/>
        </authorList>
    </citation>
    <scope>NUCLEOTIDE SEQUENCE [LARGE SCALE GENOMIC DNA]</scope>
    <source>
        <strain evidence="15">KR32</strain>
    </source>
</reference>
<feature type="binding site" evidence="10">
    <location>
        <begin position="193"/>
        <end position="201"/>
    </location>
    <ligand>
        <name>GTP</name>
        <dbReference type="ChEBI" id="CHEBI:37565"/>
    </ligand>
</feature>
<dbReference type="EMBL" id="VJXX01000006">
    <property type="protein sequence ID" value="MPY11909.1"/>
    <property type="molecule type" value="Genomic_DNA"/>
</dbReference>
<evidence type="ECO:0000313" key="14">
    <source>
        <dbReference type="EMBL" id="MPY11909.1"/>
    </source>
</evidence>
<feature type="binding site" evidence="10">
    <location>
        <position position="274"/>
    </location>
    <ligand>
        <name>Zn(2+)</name>
        <dbReference type="ChEBI" id="CHEBI:29105"/>
    </ligand>
</feature>
<dbReference type="GO" id="GO:0046872">
    <property type="term" value="F:metal ion binding"/>
    <property type="evidence" value="ECO:0007669"/>
    <property type="project" value="UniProtKB-KW"/>
</dbReference>
<dbReference type="PANTHER" id="PTHR32120">
    <property type="entry name" value="SMALL RIBOSOMAL SUBUNIT BIOGENESIS GTPASE RSGA"/>
    <property type="match status" value="1"/>
</dbReference>
<evidence type="ECO:0000256" key="7">
    <source>
        <dbReference type="ARBA" id="ARBA00022833"/>
    </source>
</evidence>
<keyword evidence="8 10" id="KW-0694">RNA-binding</keyword>
<keyword evidence="2 10" id="KW-0690">Ribosome biogenesis</keyword>
<dbReference type="AlphaFoldDB" id="A0A7X1NRW1"/>
<dbReference type="RefSeq" id="WP_152816802.1">
    <property type="nucleotide sequence ID" value="NZ_VJXX01000006.1"/>
</dbReference>
<evidence type="ECO:0000256" key="4">
    <source>
        <dbReference type="ARBA" id="ARBA00022730"/>
    </source>
</evidence>
<gene>
    <name evidence="10 14" type="primary">rsgA</name>
    <name evidence="14" type="ORF">FNH21_14485</name>
</gene>
<evidence type="ECO:0000259" key="12">
    <source>
        <dbReference type="PROSITE" id="PS50936"/>
    </source>
</evidence>
<dbReference type="GO" id="GO:0005737">
    <property type="term" value="C:cytoplasm"/>
    <property type="evidence" value="ECO:0007669"/>
    <property type="project" value="UniProtKB-SubCell"/>
</dbReference>
<feature type="domain" description="EngC GTPase" evidence="12">
    <location>
        <begin position="102"/>
        <end position="249"/>
    </location>
</feature>
<keyword evidence="1 10" id="KW-0963">Cytoplasm</keyword>
<dbReference type="InterPro" id="IPR010914">
    <property type="entry name" value="RsgA_GTPase_dom"/>
</dbReference>
<evidence type="ECO:0000256" key="11">
    <source>
        <dbReference type="SAM" id="MobiDB-lite"/>
    </source>
</evidence>
<evidence type="ECO:0000313" key="15">
    <source>
        <dbReference type="Proteomes" id="UP000326464"/>
    </source>
</evidence>
<dbReference type="InterPro" id="IPR030378">
    <property type="entry name" value="G_CP_dom"/>
</dbReference>
<evidence type="ECO:0000256" key="3">
    <source>
        <dbReference type="ARBA" id="ARBA00022723"/>
    </source>
</evidence>
<comment type="similarity">
    <text evidence="10">Belongs to the TRAFAC class YlqF/YawG GTPase family. RsgA subfamily.</text>
</comment>
<comment type="subunit">
    <text evidence="10">Monomer. Associates with 30S ribosomal subunit, binds 16S rRNA.</text>
</comment>
<feature type="domain" description="CP-type G" evidence="13">
    <location>
        <begin position="88"/>
        <end position="251"/>
    </location>
</feature>
<feature type="binding site" evidence="10">
    <location>
        <position position="281"/>
    </location>
    <ligand>
        <name>Zn(2+)</name>
        <dbReference type="ChEBI" id="CHEBI:29105"/>
    </ligand>
</feature>
<comment type="subcellular location">
    <subcellularLocation>
        <location evidence="10">Cytoplasm</location>
    </subcellularLocation>
</comment>
<evidence type="ECO:0000256" key="9">
    <source>
        <dbReference type="ARBA" id="ARBA00023134"/>
    </source>
</evidence>
<dbReference type="Proteomes" id="UP000326464">
    <property type="component" value="Unassembled WGS sequence"/>
</dbReference>
<organism evidence="14 15">
    <name type="scientific">Arthrobacter bussei</name>
    <dbReference type="NCBI Taxonomy" id="2594179"/>
    <lineage>
        <taxon>Bacteria</taxon>
        <taxon>Bacillati</taxon>
        <taxon>Actinomycetota</taxon>
        <taxon>Actinomycetes</taxon>
        <taxon>Micrococcales</taxon>
        <taxon>Micrococcaceae</taxon>
        <taxon>Arthrobacter</taxon>
    </lineage>
</organism>
<dbReference type="GO" id="GO:0019843">
    <property type="term" value="F:rRNA binding"/>
    <property type="evidence" value="ECO:0007669"/>
    <property type="project" value="UniProtKB-KW"/>
</dbReference>
<comment type="caution">
    <text evidence="14">The sequence shown here is derived from an EMBL/GenBank/DDBJ whole genome shotgun (WGS) entry which is preliminary data.</text>
</comment>
<feature type="binding site" evidence="10">
    <location>
        <position position="287"/>
    </location>
    <ligand>
        <name>Zn(2+)</name>
        <dbReference type="ChEBI" id="CHEBI:29105"/>
    </ligand>
</feature>
<feature type="region of interest" description="Disordered" evidence="11">
    <location>
        <begin position="313"/>
        <end position="350"/>
    </location>
</feature>
<keyword evidence="4 10" id="KW-0699">rRNA-binding</keyword>
<keyword evidence="15" id="KW-1185">Reference proteome</keyword>
<keyword evidence="9 10" id="KW-0342">GTP-binding</keyword>
<evidence type="ECO:0000256" key="10">
    <source>
        <dbReference type="HAMAP-Rule" id="MF_01820"/>
    </source>
</evidence>
<keyword evidence="3 10" id="KW-0479">Metal-binding</keyword>
<feature type="binding site" evidence="10">
    <location>
        <begin position="141"/>
        <end position="144"/>
    </location>
    <ligand>
        <name>GTP</name>
        <dbReference type="ChEBI" id="CHEBI:37565"/>
    </ligand>
</feature>